<dbReference type="InterPro" id="IPR003661">
    <property type="entry name" value="HisK_dim/P_dom"/>
</dbReference>
<dbReference type="InterPro" id="IPR035965">
    <property type="entry name" value="PAS-like_dom_sf"/>
</dbReference>
<comment type="caution">
    <text evidence="11">The sequence shown here is derived from an EMBL/GenBank/DDBJ whole genome shotgun (WGS) entry which is preliminary data.</text>
</comment>
<keyword evidence="6" id="KW-0812">Transmembrane</keyword>
<comment type="subcellular location">
    <subcellularLocation>
        <location evidence="2">Membrane</location>
    </subcellularLocation>
</comment>
<evidence type="ECO:0000256" key="1">
    <source>
        <dbReference type="ARBA" id="ARBA00000085"/>
    </source>
</evidence>
<dbReference type="CDD" id="cd00075">
    <property type="entry name" value="HATPase"/>
    <property type="match status" value="1"/>
</dbReference>
<dbReference type="SUPFAM" id="SSF55874">
    <property type="entry name" value="ATPase domain of HSP90 chaperone/DNA topoisomerase II/histidine kinase"/>
    <property type="match status" value="1"/>
</dbReference>
<proteinExistence type="predicted"/>
<dbReference type="Pfam" id="PF00512">
    <property type="entry name" value="HisKA"/>
    <property type="match status" value="1"/>
</dbReference>
<evidence type="ECO:0000313" key="12">
    <source>
        <dbReference type="Proteomes" id="UP000583752"/>
    </source>
</evidence>
<dbReference type="InterPro" id="IPR036097">
    <property type="entry name" value="HisK_dim/P_sf"/>
</dbReference>
<evidence type="ECO:0000256" key="9">
    <source>
        <dbReference type="ARBA" id="ARBA00023136"/>
    </source>
</evidence>
<dbReference type="GO" id="GO:0000155">
    <property type="term" value="F:phosphorelay sensor kinase activity"/>
    <property type="evidence" value="ECO:0007669"/>
    <property type="project" value="InterPro"/>
</dbReference>
<name>A0A848HGK1_9BURK</name>
<dbReference type="PROSITE" id="PS50109">
    <property type="entry name" value="HIS_KIN"/>
    <property type="match status" value="1"/>
</dbReference>
<dbReference type="InterPro" id="IPR004358">
    <property type="entry name" value="Sig_transdc_His_kin-like_C"/>
</dbReference>
<organism evidence="11 12">
    <name type="scientific">Massilia polaris</name>
    <dbReference type="NCBI Taxonomy" id="2728846"/>
    <lineage>
        <taxon>Bacteria</taxon>
        <taxon>Pseudomonadati</taxon>
        <taxon>Pseudomonadota</taxon>
        <taxon>Betaproteobacteria</taxon>
        <taxon>Burkholderiales</taxon>
        <taxon>Oxalobacteraceae</taxon>
        <taxon>Telluria group</taxon>
        <taxon>Massilia</taxon>
    </lineage>
</organism>
<dbReference type="Gene3D" id="1.10.287.130">
    <property type="match status" value="1"/>
</dbReference>
<keyword evidence="7 11" id="KW-0418">Kinase</keyword>
<evidence type="ECO:0000256" key="2">
    <source>
        <dbReference type="ARBA" id="ARBA00004370"/>
    </source>
</evidence>
<dbReference type="InterPro" id="IPR005467">
    <property type="entry name" value="His_kinase_dom"/>
</dbReference>
<protein>
    <recommendedName>
        <fullName evidence="3">histidine kinase</fullName>
        <ecNumber evidence="3">2.7.13.3</ecNumber>
    </recommendedName>
</protein>
<dbReference type="InterPro" id="IPR050428">
    <property type="entry name" value="TCS_sensor_his_kinase"/>
</dbReference>
<evidence type="ECO:0000256" key="5">
    <source>
        <dbReference type="ARBA" id="ARBA00022679"/>
    </source>
</evidence>
<keyword evidence="5" id="KW-0808">Transferase</keyword>
<sequence length="373" mass="39746">MPSSFTLADCFRTIAELRGDIVWIVDCSTGVLEYISPSAASLLGYPPSRFRAQLANGGDGPLARLCEGLDERLRRFASGDSTRLSITREFDIPHATRPRPVPVEVASTLLVTAGGAAHSVVGTIRDLSARRELEAGQRRFASMLNHEFRTPLSTIDGAIQRLEAAGTDADDATRQRYRKIAGAVDRMIAMLDEYLSPDRLDATGHKRKEHQAEPLRLLDEAAGIARAAGRTATVAAAGLPVKIRCAPDGLRLALKVLVENAIQYSPEDAVIELSGAPAEGGIALLVRDKGEGVPDADLACVFGKFYRGSNAGTRPGSGLGLYMARSVVEVHGGSLSVNNHDECGAIFRLWLPHKDFPGKKVAPGGGSSDNSPD</sequence>
<dbReference type="PANTHER" id="PTHR45436">
    <property type="entry name" value="SENSOR HISTIDINE KINASE YKOH"/>
    <property type="match status" value="1"/>
</dbReference>
<dbReference type="InterPro" id="IPR000014">
    <property type="entry name" value="PAS"/>
</dbReference>
<dbReference type="SMART" id="SM00387">
    <property type="entry name" value="HATPase_c"/>
    <property type="match status" value="1"/>
</dbReference>
<evidence type="ECO:0000256" key="4">
    <source>
        <dbReference type="ARBA" id="ARBA00022553"/>
    </source>
</evidence>
<dbReference type="InterPro" id="IPR003594">
    <property type="entry name" value="HATPase_dom"/>
</dbReference>
<dbReference type="SUPFAM" id="SSF55785">
    <property type="entry name" value="PYP-like sensor domain (PAS domain)"/>
    <property type="match status" value="1"/>
</dbReference>
<dbReference type="AlphaFoldDB" id="A0A848HGK1"/>
<evidence type="ECO:0000256" key="6">
    <source>
        <dbReference type="ARBA" id="ARBA00022692"/>
    </source>
</evidence>
<dbReference type="EC" id="2.7.13.3" evidence="3"/>
<evidence type="ECO:0000259" key="10">
    <source>
        <dbReference type="PROSITE" id="PS50109"/>
    </source>
</evidence>
<dbReference type="RefSeq" id="WP_169464259.1">
    <property type="nucleotide sequence ID" value="NZ_JABBGG010000002.1"/>
</dbReference>
<gene>
    <name evidence="11" type="ORF">HHL21_05625</name>
</gene>
<dbReference type="Pfam" id="PF02518">
    <property type="entry name" value="HATPase_c"/>
    <property type="match status" value="1"/>
</dbReference>
<dbReference type="CDD" id="cd00130">
    <property type="entry name" value="PAS"/>
    <property type="match status" value="1"/>
</dbReference>
<evidence type="ECO:0000256" key="3">
    <source>
        <dbReference type="ARBA" id="ARBA00012438"/>
    </source>
</evidence>
<reference evidence="11 12" key="1">
    <citation type="submission" date="2020-04" db="EMBL/GenBank/DDBJ databases">
        <title>Massilia sp. RP-1-19 isolated from soil.</title>
        <authorList>
            <person name="Dahal R.H."/>
        </authorList>
    </citation>
    <scope>NUCLEOTIDE SEQUENCE [LARGE SCALE GENOMIC DNA]</scope>
    <source>
        <strain evidence="11 12">RP-1-19</strain>
    </source>
</reference>
<dbReference type="Gene3D" id="3.30.450.20">
    <property type="entry name" value="PAS domain"/>
    <property type="match status" value="1"/>
</dbReference>
<dbReference type="SMART" id="SM00388">
    <property type="entry name" value="HisKA"/>
    <property type="match status" value="1"/>
</dbReference>
<keyword evidence="9" id="KW-0472">Membrane</keyword>
<dbReference type="PRINTS" id="PR00344">
    <property type="entry name" value="BCTRLSENSOR"/>
</dbReference>
<feature type="domain" description="Histidine kinase" evidence="10">
    <location>
        <begin position="143"/>
        <end position="355"/>
    </location>
</feature>
<dbReference type="Gene3D" id="3.30.565.10">
    <property type="entry name" value="Histidine kinase-like ATPase, C-terminal domain"/>
    <property type="match status" value="1"/>
</dbReference>
<keyword evidence="12" id="KW-1185">Reference proteome</keyword>
<evidence type="ECO:0000256" key="7">
    <source>
        <dbReference type="ARBA" id="ARBA00022777"/>
    </source>
</evidence>
<keyword evidence="4" id="KW-0597">Phosphoprotein</keyword>
<evidence type="ECO:0000313" key="11">
    <source>
        <dbReference type="EMBL" id="NML60575.1"/>
    </source>
</evidence>
<accession>A0A848HGK1</accession>
<dbReference type="PANTHER" id="PTHR45436:SF5">
    <property type="entry name" value="SENSOR HISTIDINE KINASE TRCS"/>
    <property type="match status" value="1"/>
</dbReference>
<dbReference type="CDD" id="cd00082">
    <property type="entry name" value="HisKA"/>
    <property type="match status" value="1"/>
</dbReference>
<keyword evidence="8" id="KW-1133">Transmembrane helix</keyword>
<dbReference type="Proteomes" id="UP000583752">
    <property type="component" value="Unassembled WGS sequence"/>
</dbReference>
<comment type="catalytic activity">
    <reaction evidence="1">
        <text>ATP + protein L-histidine = ADP + protein N-phospho-L-histidine.</text>
        <dbReference type="EC" id="2.7.13.3"/>
    </reaction>
</comment>
<evidence type="ECO:0000256" key="8">
    <source>
        <dbReference type="ARBA" id="ARBA00022989"/>
    </source>
</evidence>
<dbReference type="InterPro" id="IPR036890">
    <property type="entry name" value="HATPase_C_sf"/>
</dbReference>
<dbReference type="GO" id="GO:0016020">
    <property type="term" value="C:membrane"/>
    <property type="evidence" value="ECO:0007669"/>
    <property type="project" value="UniProtKB-SubCell"/>
</dbReference>
<dbReference type="SUPFAM" id="SSF47384">
    <property type="entry name" value="Homodimeric domain of signal transducing histidine kinase"/>
    <property type="match status" value="1"/>
</dbReference>
<dbReference type="EMBL" id="JABBGG010000002">
    <property type="protein sequence ID" value="NML60575.1"/>
    <property type="molecule type" value="Genomic_DNA"/>
</dbReference>